<gene>
    <name evidence="3" type="primary">epsL_4</name>
    <name evidence="3" type="ORF">EC9_35530</name>
</gene>
<organism evidence="3 4">
    <name type="scientific">Rosistilla ulvae</name>
    <dbReference type="NCBI Taxonomy" id="1930277"/>
    <lineage>
        <taxon>Bacteria</taxon>
        <taxon>Pseudomonadati</taxon>
        <taxon>Planctomycetota</taxon>
        <taxon>Planctomycetia</taxon>
        <taxon>Pirellulales</taxon>
        <taxon>Pirellulaceae</taxon>
        <taxon>Rosistilla</taxon>
    </lineage>
</organism>
<evidence type="ECO:0000259" key="2">
    <source>
        <dbReference type="Pfam" id="PF02397"/>
    </source>
</evidence>
<reference evidence="3 4" key="1">
    <citation type="submission" date="2019-02" db="EMBL/GenBank/DDBJ databases">
        <title>Deep-cultivation of Planctomycetes and their phenomic and genomic characterization uncovers novel biology.</title>
        <authorList>
            <person name="Wiegand S."/>
            <person name="Jogler M."/>
            <person name="Boedeker C."/>
            <person name="Pinto D."/>
            <person name="Vollmers J."/>
            <person name="Rivas-Marin E."/>
            <person name="Kohn T."/>
            <person name="Peeters S.H."/>
            <person name="Heuer A."/>
            <person name="Rast P."/>
            <person name="Oberbeckmann S."/>
            <person name="Bunk B."/>
            <person name="Jeske O."/>
            <person name="Meyerdierks A."/>
            <person name="Storesund J.E."/>
            <person name="Kallscheuer N."/>
            <person name="Luecker S."/>
            <person name="Lage O.M."/>
            <person name="Pohl T."/>
            <person name="Merkel B.J."/>
            <person name="Hornburger P."/>
            <person name="Mueller R.-W."/>
            <person name="Bruemmer F."/>
            <person name="Labrenz M."/>
            <person name="Spormann A.M."/>
            <person name="Op den Camp H."/>
            <person name="Overmann J."/>
            <person name="Amann R."/>
            <person name="Jetten M.S.M."/>
            <person name="Mascher T."/>
            <person name="Medema M.H."/>
            <person name="Devos D.P."/>
            <person name="Kaster A.-K."/>
            <person name="Ovreas L."/>
            <person name="Rohde M."/>
            <person name="Galperin M.Y."/>
            <person name="Jogler C."/>
        </authorList>
    </citation>
    <scope>NUCLEOTIDE SEQUENCE [LARGE SCALE GENOMIC DNA]</scope>
    <source>
        <strain evidence="3 4">EC9</strain>
    </source>
</reference>
<dbReference type="InterPro" id="IPR003362">
    <property type="entry name" value="Bact_transf"/>
</dbReference>
<evidence type="ECO:0000256" key="1">
    <source>
        <dbReference type="ARBA" id="ARBA00006464"/>
    </source>
</evidence>
<dbReference type="EC" id="2.-.-.-" evidence="3"/>
<accession>A0A517M3A8</accession>
<dbReference type="Proteomes" id="UP000319557">
    <property type="component" value="Chromosome"/>
</dbReference>
<proteinExistence type="inferred from homology"/>
<dbReference type="AlphaFoldDB" id="A0A517M3A8"/>
<dbReference type="PANTHER" id="PTHR30576">
    <property type="entry name" value="COLANIC BIOSYNTHESIS UDP-GLUCOSE LIPID CARRIER TRANSFERASE"/>
    <property type="match status" value="1"/>
</dbReference>
<dbReference type="KEGG" id="ruv:EC9_35530"/>
<dbReference type="EMBL" id="CP036261">
    <property type="protein sequence ID" value="QDS89354.1"/>
    <property type="molecule type" value="Genomic_DNA"/>
</dbReference>
<sequence length="353" mass="39979">MPNLLGGYRASRATTPLLLSERQLARELNRERLRSDRREIPFCLIDVVLSPENCRRSDVVRAARLLHRRLRLTDTLGHRSRATVGIVLTDTPEQGGRIVIDDLRDLLFNAGLKCALELFAYDPEAWQQEQLFDRHDDHDPPSGHLMPPQPIASRRRGIAKRFVDVVGSGVGLMISAVPITLACLAIRCTSKGPAIFRQVREGADGKPFTIYKLRTMRVDAEQQQAELRRLSERDGPAFKIKNDPRITPVGKVLRATCIDELPQLVNVFLGQMSLVGPRPLPWSESRAVATWQRRRLDVKPGITGIWQTAKHEEIAFDDWMRMDLRYVDKGSAWLDMKLLAKTVIVPVKARGNH</sequence>
<comment type="similarity">
    <text evidence="1">Belongs to the bacterial sugar transferase family.</text>
</comment>
<evidence type="ECO:0000313" key="3">
    <source>
        <dbReference type="EMBL" id="QDS89354.1"/>
    </source>
</evidence>
<name>A0A517M3A8_9BACT</name>
<protein>
    <submittedName>
        <fullName evidence="3">Putative sugar transferase EpsL</fullName>
        <ecNumber evidence="3">2.-.-.-</ecNumber>
    </submittedName>
</protein>
<dbReference type="RefSeq" id="WP_246105735.1">
    <property type="nucleotide sequence ID" value="NZ_CP036261.1"/>
</dbReference>
<dbReference type="GO" id="GO:0016780">
    <property type="term" value="F:phosphotransferase activity, for other substituted phosphate groups"/>
    <property type="evidence" value="ECO:0007669"/>
    <property type="project" value="TreeGrafter"/>
</dbReference>
<dbReference type="Pfam" id="PF02397">
    <property type="entry name" value="Bac_transf"/>
    <property type="match status" value="1"/>
</dbReference>
<evidence type="ECO:0000313" key="4">
    <source>
        <dbReference type="Proteomes" id="UP000319557"/>
    </source>
</evidence>
<feature type="domain" description="Bacterial sugar transferase" evidence="2">
    <location>
        <begin position="160"/>
        <end position="345"/>
    </location>
</feature>
<keyword evidence="3" id="KW-0808">Transferase</keyword>
<keyword evidence="4" id="KW-1185">Reference proteome</keyword>
<dbReference type="PANTHER" id="PTHR30576:SF10">
    <property type="entry name" value="SLL5057 PROTEIN"/>
    <property type="match status" value="1"/>
</dbReference>